<dbReference type="SUPFAM" id="SSF69318">
    <property type="entry name" value="Integrin alpha N-terminal domain"/>
    <property type="match status" value="1"/>
</dbReference>
<dbReference type="Pfam" id="PF03422">
    <property type="entry name" value="CBM_6"/>
    <property type="match status" value="1"/>
</dbReference>
<evidence type="ECO:0000256" key="1">
    <source>
        <dbReference type="SAM" id="MobiDB-lite"/>
    </source>
</evidence>
<comment type="caution">
    <text evidence="4">The sequence shown here is derived from an EMBL/GenBank/DDBJ whole genome shotgun (WGS) entry which is preliminary data.</text>
</comment>
<dbReference type="Pfam" id="PF18370">
    <property type="entry name" value="RGI_lyase"/>
    <property type="match status" value="1"/>
</dbReference>
<dbReference type="SUPFAM" id="SSF49785">
    <property type="entry name" value="Galactose-binding domain-like"/>
    <property type="match status" value="1"/>
</dbReference>
<dbReference type="PROSITE" id="PS51175">
    <property type="entry name" value="CBM6"/>
    <property type="match status" value="1"/>
</dbReference>
<evidence type="ECO:0000313" key="4">
    <source>
        <dbReference type="EMBL" id="MDX6849446.1"/>
    </source>
</evidence>
<dbReference type="InterPro" id="IPR013783">
    <property type="entry name" value="Ig-like_fold"/>
</dbReference>
<keyword evidence="2" id="KW-0732">Signal</keyword>
<dbReference type="EMBL" id="JAXAFO010000012">
    <property type="protein sequence ID" value="MDX6849446.1"/>
    <property type="molecule type" value="Genomic_DNA"/>
</dbReference>
<gene>
    <name evidence="4" type="ORF">SCD92_08750</name>
</gene>
<dbReference type="Gene3D" id="2.60.120.260">
    <property type="entry name" value="Galactose-binding domain-like"/>
    <property type="match status" value="1"/>
</dbReference>
<dbReference type="PANTHER" id="PTHR43118:SF1">
    <property type="entry name" value="RHAMNOGALACTURONAN LYASE (EUROFUNG)"/>
    <property type="match status" value="1"/>
</dbReference>
<dbReference type="Gene3D" id="2.60.40.10">
    <property type="entry name" value="Immunoglobulins"/>
    <property type="match status" value="3"/>
</dbReference>
<dbReference type="Pfam" id="PF21348">
    <property type="entry name" value="RGL11_C"/>
    <property type="match status" value="1"/>
</dbReference>
<dbReference type="InterPro" id="IPR008979">
    <property type="entry name" value="Galactose-bd-like_sf"/>
</dbReference>
<feature type="chain" id="PRO_5046393564" evidence="2">
    <location>
        <begin position="30"/>
        <end position="1293"/>
    </location>
</feature>
<reference evidence="4 5" key="1">
    <citation type="submission" date="2023-11" db="EMBL/GenBank/DDBJ databases">
        <title>Gilvimarinus fulvus sp. nov., isolated from the surface of Kelp.</title>
        <authorList>
            <person name="Sun Y.Y."/>
            <person name="Gong Y."/>
            <person name="Du Z.J."/>
        </authorList>
    </citation>
    <scope>NUCLEOTIDE SEQUENCE [LARGE SCALE GENOMIC DNA]</scope>
    <source>
        <strain evidence="4 5">SDUM040013</strain>
    </source>
</reference>
<feature type="signal peptide" evidence="2">
    <location>
        <begin position="1"/>
        <end position="29"/>
    </location>
</feature>
<feature type="domain" description="CBM6" evidence="3">
    <location>
        <begin position="1152"/>
        <end position="1278"/>
    </location>
</feature>
<dbReference type="InterPro" id="IPR005084">
    <property type="entry name" value="CBM6"/>
</dbReference>
<dbReference type="CDD" id="cd10318">
    <property type="entry name" value="RGL11"/>
    <property type="match status" value="1"/>
</dbReference>
<feature type="region of interest" description="Disordered" evidence="1">
    <location>
        <begin position="38"/>
        <end position="58"/>
    </location>
</feature>
<sequence length="1293" mass="140512">MRKDGRYFKGKRYTSAAPFVTLAFTAVLAGCGSDDYTPAEPYQAPPAEDAERDTSGGSNVQYLDRGLVAMPAEDGGNVLSWRWSGLDEQRIRFEVYKNDEFFRTVRPGEPTFLEDINGEAGDSYRVVALVDGEEKDSSDIVQVQEGPYLDIPLNKPANGFVDGVEYSYIANDASAADLNGDGQYELILKWEPDNAKDNSQGGKTGDVLIDAYTLEGELLWRINLGPNIRAGAHYTQFIAYDFNQDGQAEVAMKTADGTVDGRGTVIGDAEADYRNDSGYVLDGPEFLTIFEGISGEALSTVDYNPPRGDDINAIWGDDYGNRVDRFLAGVAYLDGKTPSLVMSRGYYTRSVVATYNFDGNNLIQNWVYDSNEDDSAASLAGQGAHSLSIADVDSDGKDEIIFGAATLDNDGTALYSTGLGHGDALHVADIIPGNAGLEIFMVHESSTSYITEEGNFGVEVHDAATGEILISQPSNGEGDDVGRGVTGDIDPNYPGLESWGSRGGLMAADGSIISENKPAMNFMVWWDGDLNREMLDGTEVTKWNSESLLVEKDALFNAGTFSNGLAVSNNGTKATPSLSADILGDWREEMVFANEASTRLMVYSSNIPTDVRLPTLMHDRQYRTAIAWQNVGYNQPPHPSFYMGSDMELYDHVIKELPQFKTQAVNGQMATGVTAQGNNDNILVKVFPGSAELGSATIFRAEVNDRDAAAQVGMLEGGQTSFVDESAVPDVTYYYWVEADVAGLDGAYAARMTSTLIPRVAVASLDNYVDLTWVTSLNLSDVYIYRAQTEEFGMVPNKPASSYARVNGKARTWSDAGTEEGHKYYYWVELVTAAGDSIVADPVFGENLIVAKTNLDATYQNGILTVCWNLENVEPGATYNELYRNDRNQAGGRSRIFPNSDPATIYNGCFDDVGPEGGFAEGQGYWYMFKQVASNEIVGPFGNGLESNLTNLSAGLDTELGTINLTWELWNFGQSIVSVDLYRNTSDSLSGRTLVSADVRSSDGRLRDTGGDNGFIEGETYWYSFEVTLADSTVINTDPEGEVLFELPEPETNLITRLEDGGIRIDWNLENFQGELSQIELLRNTEASDMGAIVVASEGLEPRGVFGEYDGLVEGQTYWYMMRVTMADGEVITGQPLGEIVYEANPTSTSLTINENEDGYCEISNGAIESNWAGYEGDGFSNTDNAEGEFVSYKVNIQEAGTYRLLLRYANGAGDNRFALVDINSQIGAATIDMESTSGWDVWMETHVDVELESGETDIKLRAGSGGGLGNVDYLFIDALTTDGAPQGIACTP</sequence>
<dbReference type="InterPro" id="IPR041624">
    <property type="entry name" value="RGI_lyase"/>
</dbReference>
<dbReference type="CDD" id="cd04082">
    <property type="entry name" value="CBM35_pectate_lyase-like"/>
    <property type="match status" value="1"/>
</dbReference>
<dbReference type="PROSITE" id="PS51257">
    <property type="entry name" value="PROKAR_LIPOPROTEIN"/>
    <property type="match status" value="1"/>
</dbReference>
<keyword evidence="5" id="KW-1185">Reference proteome</keyword>
<name>A0ABU4RZ62_9GAMM</name>
<evidence type="ECO:0000259" key="3">
    <source>
        <dbReference type="PROSITE" id="PS51175"/>
    </source>
</evidence>
<proteinExistence type="predicted"/>
<dbReference type="PANTHER" id="PTHR43118">
    <property type="entry name" value="RHAMNOGALACTURONAN LYASE (EUROFUNG)"/>
    <property type="match status" value="1"/>
</dbReference>
<dbReference type="InterPro" id="IPR049366">
    <property type="entry name" value="RGL11_C"/>
</dbReference>
<evidence type="ECO:0000313" key="5">
    <source>
        <dbReference type="Proteomes" id="UP001273505"/>
    </source>
</evidence>
<organism evidence="4 5">
    <name type="scientific">Gilvimarinus gilvus</name>
    <dbReference type="NCBI Taxonomy" id="3058038"/>
    <lineage>
        <taxon>Bacteria</taxon>
        <taxon>Pseudomonadati</taxon>
        <taxon>Pseudomonadota</taxon>
        <taxon>Gammaproteobacteria</taxon>
        <taxon>Cellvibrionales</taxon>
        <taxon>Cellvibrionaceae</taxon>
        <taxon>Gilvimarinus</taxon>
    </lineage>
</organism>
<dbReference type="InterPro" id="IPR028994">
    <property type="entry name" value="Integrin_alpha_N"/>
</dbReference>
<evidence type="ECO:0000256" key="2">
    <source>
        <dbReference type="SAM" id="SignalP"/>
    </source>
</evidence>
<dbReference type="Proteomes" id="UP001273505">
    <property type="component" value="Unassembled WGS sequence"/>
</dbReference>
<dbReference type="RefSeq" id="WP_302722857.1">
    <property type="nucleotide sequence ID" value="NZ_JAULRU010000570.1"/>
</dbReference>
<dbReference type="InterPro" id="IPR034641">
    <property type="entry name" value="RGL11"/>
</dbReference>
<protein>
    <submittedName>
        <fullName evidence="4">Carbohydrate-binding protein</fullName>
    </submittedName>
</protein>
<accession>A0ABU4RZ62</accession>